<keyword evidence="2" id="KW-1185">Reference proteome</keyword>
<protein>
    <submittedName>
        <fullName evidence="1">Uncharacterized protein</fullName>
    </submittedName>
</protein>
<dbReference type="EMBL" id="MNBE01000653">
    <property type="protein sequence ID" value="OKP00053.1"/>
    <property type="molecule type" value="Genomic_DNA"/>
</dbReference>
<dbReference type="OrthoDB" id="4369965at2759"/>
<evidence type="ECO:0000313" key="2">
    <source>
        <dbReference type="Proteomes" id="UP000186955"/>
    </source>
</evidence>
<organism evidence="1 2">
    <name type="scientific">Penicillium subrubescens</name>
    <dbReference type="NCBI Taxonomy" id="1316194"/>
    <lineage>
        <taxon>Eukaryota</taxon>
        <taxon>Fungi</taxon>
        <taxon>Dikarya</taxon>
        <taxon>Ascomycota</taxon>
        <taxon>Pezizomycotina</taxon>
        <taxon>Eurotiomycetes</taxon>
        <taxon>Eurotiomycetidae</taxon>
        <taxon>Eurotiales</taxon>
        <taxon>Aspergillaceae</taxon>
        <taxon>Penicillium</taxon>
    </lineage>
</organism>
<dbReference type="AlphaFoldDB" id="A0A1Q5TIJ4"/>
<evidence type="ECO:0000313" key="1">
    <source>
        <dbReference type="EMBL" id="OKP00053.1"/>
    </source>
</evidence>
<proteinExistence type="predicted"/>
<comment type="caution">
    <text evidence="1">The sequence shown here is derived from an EMBL/GenBank/DDBJ whole genome shotgun (WGS) entry which is preliminary data.</text>
</comment>
<gene>
    <name evidence="1" type="ORF">PENSUB_8251</name>
</gene>
<name>A0A1Q5TIJ4_9EURO</name>
<accession>A0A1Q5TIJ4</accession>
<sequence length="265" mass="29854">MSSDPGSEDSVVCDVHFQQLSPYTVRGILLDTKWTRCRYPSLCYPSHMGSLAGQVRAPYLPIACELSPNGHRFLPDKTLDEVCPDWRQYMTGKTPLPPTYSHLQGAWDAWCKNERRRYFELGVPYPTVAGTAKWIPFGPKKQPMGPECYEALGEHQYDLLRVNAEVTVSVPGSLIDSGRAPSIGLVRQMGDERSTACGKEREKPNEWNLPQESIRVKHPATWLPRGTAIELWSDGLFDIPGTRWDIGSLGRVQESDWELLSHAEL</sequence>
<reference evidence="1 2" key="1">
    <citation type="submission" date="2016-10" db="EMBL/GenBank/DDBJ databases">
        <title>Genome sequence of the ascomycete fungus Penicillium subrubescens.</title>
        <authorList>
            <person name="De Vries R.P."/>
            <person name="Peng M."/>
            <person name="Dilokpimol A."/>
            <person name="Hilden K."/>
            <person name="Makela M.R."/>
            <person name="Grigoriev I."/>
            <person name="Riley R."/>
            <person name="Granchi Z."/>
        </authorList>
    </citation>
    <scope>NUCLEOTIDE SEQUENCE [LARGE SCALE GENOMIC DNA]</scope>
    <source>
        <strain evidence="1 2">CBS 132785</strain>
    </source>
</reference>
<dbReference type="Proteomes" id="UP000186955">
    <property type="component" value="Unassembled WGS sequence"/>
</dbReference>